<dbReference type="RefSeq" id="WP_072311040.1">
    <property type="nucleotide sequence ID" value="NZ_FPIW01000002.1"/>
</dbReference>
<dbReference type="InterPro" id="IPR015168">
    <property type="entry name" value="SsuA/THI5"/>
</dbReference>
<dbReference type="EMBL" id="FPIW01000002">
    <property type="protein sequence ID" value="SFW11318.1"/>
    <property type="molecule type" value="Genomic_DNA"/>
</dbReference>
<reference evidence="4" key="1">
    <citation type="submission" date="2016-11" db="EMBL/GenBank/DDBJ databases">
        <authorList>
            <person name="Jaros S."/>
            <person name="Januszkiewicz K."/>
            <person name="Wedrychowicz H."/>
        </authorList>
    </citation>
    <scope>NUCLEOTIDE SEQUENCE [LARGE SCALE GENOMIC DNA]</scope>
    <source>
        <strain evidence="4">DSM 7057</strain>
    </source>
</reference>
<dbReference type="PANTHER" id="PTHR30024">
    <property type="entry name" value="ALIPHATIC SULFONATES-BINDING PROTEIN-RELATED"/>
    <property type="match status" value="1"/>
</dbReference>
<dbReference type="Gene3D" id="3.40.190.10">
    <property type="entry name" value="Periplasmic binding protein-like II"/>
    <property type="match status" value="2"/>
</dbReference>
<organism evidence="3 4">
    <name type="scientific">Desulfovibrio desulfuricans</name>
    <dbReference type="NCBI Taxonomy" id="876"/>
    <lineage>
        <taxon>Bacteria</taxon>
        <taxon>Pseudomonadati</taxon>
        <taxon>Thermodesulfobacteriota</taxon>
        <taxon>Desulfovibrionia</taxon>
        <taxon>Desulfovibrionales</taxon>
        <taxon>Desulfovibrionaceae</taxon>
        <taxon>Desulfovibrio</taxon>
    </lineage>
</organism>
<accession>A0AA94L0W8</accession>
<dbReference type="PANTHER" id="PTHR30024:SF42">
    <property type="entry name" value="ALIPHATIC SULFONATES-BINDING PROTEIN-RELATED"/>
    <property type="match status" value="1"/>
</dbReference>
<proteinExistence type="predicted"/>
<evidence type="ECO:0000256" key="1">
    <source>
        <dbReference type="SAM" id="SignalP"/>
    </source>
</evidence>
<gene>
    <name evidence="3" type="ORF">SAMN02910291_00006</name>
</gene>
<evidence type="ECO:0000313" key="3">
    <source>
        <dbReference type="EMBL" id="SFW11318.1"/>
    </source>
</evidence>
<feature type="signal peptide" evidence="1">
    <location>
        <begin position="1"/>
        <end position="27"/>
    </location>
</feature>
<dbReference type="Proteomes" id="UP000182680">
    <property type="component" value="Unassembled WGS sequence"/>
</dbReference>
<dbReference type="AlphaFoldDB" id="A0AA94L0W8"/>
<evidence type="ECO:0000259" key="2">
    <source>
        <dbReference type="Pfam" id="PF09084"/>
    </source>
</evidence>
<evidence type="ECO:0000313" key="4">
    <source>
        <dbReference type="Proteomes" id="UP000182680"/>
    </source>
</evidence>
<comment type="caution">
    <text evidence="3">The sequence shown here is derived from an EMBL/GenBank/DDBJ whole genome shotgun (WGS) entry which is preliminary data.</text>
</comment>
<feature type="domain" description="SsuA/THI5-like" evidence="2">
    <location>
        <begin position="46"/>
        <end position="257"/>
    </location>
</feature>
<keyword evidence="1" id="KW-0732">Signal</keyword>
<sequence>MRNIKKYISLAVAVLMLLHLAASGAAASRLVRVPTAWMDEFETFLIWYAKDKGWDKEAGLDIEIRQYDSGEEILDAQPTGAWVYAGMGTVPAVMGNLHNNVVAIATGVDESAANGVVVHANSPIAAVRGWNKEYPEVLGSPDTVRGKTFLVSDLSSAHYALSSWLRVLGLQDSDVIIRDMMQGLVVASFENHIGDGVALWAPQLYLALNKGGALAATLKDCGRDSPTYIVADTAYANEHPEITVKFLTVYFRAVDEYQSKNPESFLQDYRRFYLEWAGKDFDDELMLRDMKSHKVFNLAEQQADFDTATGRSEVQKKLEAIARFFADLGHLGKDEAMYAGTASYATDKYIKLVPPNLKLKK</sequence>
<protein>
    <submittedName>
        <fullName evidence="3">NitT/TauT family transport system substrate-binding protein</fullName>
    </submittedName>
</protein>
<dbReference type="SUPFAM" id="SSF53850">
    <property type="entry name" value="Periplasmic binding protein-like II"/>
    <property type="match status" value="1"/>
</dbReference>
<name>A0AA94L0W8_DESDE</name>
<dbReference type="Pfam" id="PF09084">
    <property type="entry name" value="NMT1"/>
    <property type="match status" value="1"/>
</dbReference>
<feature type="chain" id="PRO_5041649823" evidence="1">
    <location>
        <begin position="28"/>
        <end position="361"/>
    </location>
</feature>